<evidence type="ECO:0000313" key="1">
    <source>
        <dbReference type="EMBL" id="GAJ12530.1"/>
    </source>
</evidence>
<protein>
    <submittedName>
        <fullName evidence="1">Uncharacterized protein</fullName>
    </submittedName>
</protein>
<reference evidence="1" key="1">
    <citation type="journal article" date="2014" name="Front. Microbiol.">
        <title>High frequency of phylogenetically diverse reductive dehalogenase-homologous genes in deep subseafloor sedimentary metagenomes.</title>
        <authorList>
            <person name="Kawai M."/>
            <person name="Futagami T."/>
            <person name="Toyoda A."/>
            <person name="Takaki Y."/>
            <person name="Nishi S."/>
            <person name="Hori S."/>
            <person name="Arai W."/>
            <person name="Tsubouchi T."/>
            <person name="Morono Y."/>
            <person name="Uchiyama I."/>
            <person name="Ito T."/>
            <person name="Fujiyama A."/>
            <person name="Inagaki F."/>
            <person name="Takami H."/>
        </authorList>
    </citation>
    <scope>NUCLEOTIDE SEQUENCE</scope>
    <source>
        <strain evidence="1">Expedition CK06-06</strain>
    </source>
</reference>
<accession>X1VS78</accession>
<proteinExistence type="predicted"/>
<organism evidence="1">
    <name type="scientific">marine sediment metagenome</name>
    <dbReference type="NCBI Taxonomy" id="412755"/>
    <lineage>
        <taxon>unclassified sequences</taxon>
        <taxon>metagenomes</taxon>
        <taxon>ecological metagenomes</taxon>
    </lineage>
</organism>
<name>X1VS78_9ZZZZ</name>
<feature type="non-terminal residue" evidence="1">
    <location>
        <position position="1"/>
    </location>
</feature>
<dbReference type="AlphaFoldDB" id="X1VS78"/>
<gene>
    <name evidence="1" type="ORF">S12H4_51255</name>
</gene>
<comment type="caution">
    <text evidence="1">The sequence shown here is derived from an EMBL/GenBank/DDBJ whole genome shotgun (WGS) entry which is preliminary data.</text>
</comment>
<sequence length="75" mass="9105">WIKTALKWKELEEYVLKQVKLFSDLDRYALNHKDRKPSEKVVLEIDRKILPRGFIFKLLVTHTHTARFYVPLSFF</sequence>
<dbReference type="EMBL" id="BARW01032372">
    <property type="protein sequence ID" value="GAJ12530.1"/>
    <property type="molecule type" value="Genomic_DNA"/>
</dbReference>